<evidence type="ECO:0000256" key="6">
    <source>
        <dbReference type="ARBA" id="ARBA00022769"/>
    </source>
</evidence>
<dbReference type="Pfam" id="PF04851">
    <property type="entry name" value="ResIII"/>
    <property type="match status" value="1"/>
</dbReference>
<dbReference type="GO" id="GO:0003677">
    <property type="term" value="F:DNA binding"/>
    <property type="evidence" value="ECO:0007669"/>
    <property type="project" value="InterPro"/>
</dbReference>
<dbReference type="FunFam" id="3.40.50.300:FF:000477">
    <property type="entry name" value="UvrABC system protein B"/>
    <property type="match status" value="1"/>
</dbReference>
<organism evidence="16">
    <name type="scientific">hydrothermal vent metagenome</name>
    <dbReference type="NCBI Taxonomy" id="652676"/>
    <lineage>
        <taxon>unclassified sequences</taxon>
        <taxon>metagenomes</taxon>
        <taxon>ecological metagenomes</taxon>
    </lineage>
</organism>
<evidence type="ECO:0000259" key="15">
    <source>
        <dbReference type="PROSITE" id="PS51194"/>
    </source>
</evidence>
<comment type="similarity">
    <text evidence="2">Belongs to the UvrB family.</text>
</comment>
<dbReference type="AlphaFoldDB" id="A0A3B0VHL8"/>
<evidence type="ECO:0000256" key="12">
    <source>
        <dbReference type="ARBA" id="ARBA00029504"/>
    </source>
</evidence>
<dbReference type="InterPro" id="IPR001650">
    <property type="entry name" value="Helicase_C-like"/>
</dbReference>
<dbReference type="Gene3D" id="6.10.140.240">
    <property type="match status" value="1"/>
</dbReference>
<evidence type="ECO:0000256" key="1">
    <source>
        <dbReference type="ARBA" id="ARBA00004496"/>
    </source>
</evidence>
<dbReference type="NCBIfam" id="NF003673">
    <property type="entry name" value="PRK05298.1"/>
    <property type="match status" value="1"/>
</dbReference>
<dbReference type="GO" id="GO:0009432">
    <property type="term" value="P:SOS response"/>
    <property type="evidence" value="ECO:0007669"/>
    <property type="project" value="UniProtKB-KW"/>
</dbReference>
<dbReference type="SMART" id="SM00490">
    <property type="entry name" value="HELICc"/>
    <property type="match status" value="1"/>
</dbReference>
<dbReference type="GO" id="GO:0009380">
    <property type="term" value="C:excinuclease repair complex"/>
    <property type="evidence" value="ECO:0007669"/>
    <property type="project" value="InterPro"/>
</dbReference>
<dbReference type="InterPro" id="IPR036876">
    <property type="entry name" value="UVR_dom_sf"/>
</dbReference>
<dbReference type="NCBIfam" id="TIGR00631">
    <property type="entry name" value="uvrb"/>
    <property type="match status" value="1"/>
</dbReference>
<proteinExistence type="inferred from homology"/>
<evidence type="ECO:0000256" key="10">
    <source>
        <dbReference type="ARBA" id="ARBA00023236"/>
    </source>
</evidence>
<dbReference type="GO" id="GO:0005737">
    <property type="term" value="C:cytoplasm"/>
    <property type="evidence" value="ECO:0007669"/>
    <property type="project" value="UniProtKB-SubCell"/>
</dbReference>
<dbReference type="Pfam" id="PF00271">
    <property type="entry name" value="Helicase_C"/>
    <property type="match status" value="1"/>
</dbReference>
<gene>
    <name evidence="16" type="ORF">MNBD_GAMMA01-1629</name>
</gene>
<keyword evidence="3" id="KW-0963">Cytoplasm</keyword>
<dbReference type="HAMAP" id="MF_00204">
    <property type="entry name" value="UvrB"/>
    <property type="match status" value="1"/>
</dbReference>
<keyword evidence="4" id="KW-0547">Nucleotide-binding</keyword>
<sequence length="677" mass="77201">MELVQLKVNKSQKDFAINSPFEPAGDQPNAIKQLTAGFEAGLKAQTLLGVTGSGKTFTIANVIQNIQKPTMVMVHNKTLAGQLYNEFKEFFPTNAVEYFVSYYDYYQPEAYVPASDTYIEKDASINEYIEQMRLSATKALMERRDVIIVATVSAIYGLGDPQSYLQMVIPLKVGDIIDQRALLHQLAELQFTRNDYELKRGTFRVHGEVIDIFPAESDKYAIRLELFDDEIELLSYFDPITGKTTSREKQLTIYPTTHFVTPRDRIIQATETIRVELNEHLKILNAQNKLVEAQRLQQRTNYDLEMMRELGYCTGIENYSRHLTRLPPGAPPPCLFDYLPNDALLVMDESHVSIPQIGGMYKGDRSRKENLVNYGFRLPSALDNRPLKFEEWQQRTPRMIFVSATPAKYEAENAAQTIEQVVRPTGLLDPTIEVRPVATQIDDLLSEINQRVITQERVLVTTLTKRMSEDLTDYMSEHGVKCRYLHSEIDTVERAEIIRDLRKGVFDVLIGINLLREGLDMPEVSLVAILDADKPGFLRSDRSLVQTIGRASRNSKGKAILYGDKITPAMEHAINETKRRRQKQIEFNQQHGITPTTIIRKIHDLKEGFIESKTNKTSIKVAETAAEYKIDNPKQLAKLISKLEKQMFAHAKDMEFEQAAQLRDEIAKIKASQFIGQ</sequence>
<dbReference type="CDD" id="cd17916">
    <property type="entry name" value="DEXHc_UvrB"/>
    <property type="match status" value="1"/>
</dbReference>
<accession>A0A3B0VHL8</accession>
<reference evidence="16" key="1">
    <citation type="submission" date="2018-06" db="EMBL/GenBank/DDBJ databases">
        <authorList>
            <person name="Zhirakovskaya E."/>
        </authorList>
    </citation>
    <scope>NUCLEOTIDE SEQUENCE</scope>
</reference>
<dbReference type="SMART" id="SM00487">
    <property type="entry name" value="DEXDc"/>
    <property type="match status" value="1"/>
</dbReference>
<evidence type="ECO:0000256" key="7">
    <source>
        <dbReference type="ARBA" id="ARBA00022840"/>
    </source>
</evidence>
<keyword evidence="9" id="KW-0234">DNA repair</keyword>
<feature type="domain" description="Helicase ATP-binding" evidence="14">
    <location>
        <begin position="36"/>
        <end position="169"/>
    </location>
</feature>
<dbReference type="SUPFAM" id="SSF46600">
    <property type="entry name" value="C-terminal UvrC-binding domain of UvrB"/>
    <property type="match status" value="1"/>
</dbReference>
<dbReference type="InterPro" id="IPR027417">
    <property type="entry name" value="P-loop_NTPase"/>
</dbReference>
<dbReference type="SUPFAM" id="SSF52540">
    <property type="entry name" value="P-loop containing nucleoside triphosphate hydrolases"/>
    <property type="match status" value="2"/>
</dbReference>
<dbReference type="PROSITE" id="PS50151">
    <property type="entry name" value="UVR"/>
    <property type="match status" value="1"/>
</dbReference>
<dbReference type="CDD" id="cd18790">
    <property type="entry name" value="SF2_C_UvrB"/>
    <property type="match status" value="1"/>
</dbReference>
<dbReference type="Pfam" id="PF02151">
    <property type="entry name" value="UVR"/>
    <property type="match status" value="1"/>
</dbReference>
<keyword evidence="5" id="KW-0227">DNA damage</keyword>
<keyword evidence="8" id="KW-0267">Excision nuclease</keyword>
<dbReference type="PROSITE" id="PS51192">
    <property type="entry name" value="HELICASE_ATP_BIND_1"/>
    <property type="match status" value="1"/>
</dbReference>
<dbReference type="GO" id="GO:0005524">
    <property type="term" value="F:ATP binding"/>
    <property type="evidence" value="ECO:0007669"/>
    <property type="project" value="UniProtKB-KW"/>
</dbReference>
<dbReference type="InterPro" id="IPR006935">
    <property type="entry name" value="Helicase/UvrB_N"/>
</dbReference>
<protein>
    <recommendedName>
        <fullName evidence="12">UvrABC system protein B</fullName>
    </recommendedName>
</protein>
<keyword evidence="7" id="KW-0067">ATP-binding</keyword>
<dbReference type="Pfam" id="PF17757">
    <property type="entry name" value="UvrB_inter"/>
    <property type="match status" value="1"/>
</dbReference>
<evidence type="ECO:0000256" key="4">
    <source>
        <dbReference type="ARBA" id="ARBA00022741"/>
    </source>
</evidence>
<keyword evidence="10" id="KW-0742">SOS response</keyword>
<evidence type="ECO:0000256" key="8">
    <source>
        <dbReference type="ARBA" id="ARBA00022881"/>
    </source>
</evidence>
<dbReference type="InterPro" id="IPR041471">
    <property type="entry name" value="UvrB_inter"/>
</dbReference>
<evidence type="ECO:0000313" key="16">
    <source>
        <dbReference type="EMBL" id="VAW37817.1"/>
    </source>
</evidence>
<evidence type="ECO:0000256" key="5">
    <source>
        <dbReference type="ARBA" id="ARBA00022763"/>
    </source>
</evidence>
<evidence type="ECO:0000256" key="3">
    <source>
        <dbReference type="ARBA" id="ARBA00022490"/>
    </source>
</evidence>
<dbReference type="InterPro" id="IPR014001">
    <property type="entry name" value="Helicase_ATP-bd"/>
</dbReference>
<evidence type="ECO:0000256" key="11">
    <source>
        <dbReference type="ARBA" id="ARBA00026033"/>
    </source>
</evidence>
<evidence type="ECO:0000259" key="14">
    <source>
        <dbReference type="PROSITE" id="PS51192"/>
    </source>
</evidence>
<dbReference type="GO" id="GO:0006289">
    <property type="term" value="P:nucleotide-excision repair"/>
    <property type="evidence" value="ECO:0007669"/>
    <property type="project" value="InterPro"/>
</dbReference>
<name>A0A3B0VHL8_9ZZZZ</name>
<dbReference type="PANTHER" id="PTHR24029:SF0">
    <property type="entry name" value="UVRABC SYSTEM PROTEIN B"/>
    <property type="match status" value="1"/>
</dbReference>
<dbReference type="EMBL" id="UOEW01000179">
    <property type="protein sequence ID" value="VAW37817.1"/>
    <property type="molecule type" value="Genomic_DNA"/>
</dbReference>
<feature type="domain" description="UVR" evidence="13">
    <location>
        <begin position="637"/>
        <end position="672"/>
    </location>
</feature>
<dbReference type="InterPro" id="IPR001943">
    <property type="entry name" value="UVR_dom"/>
</dbReference>
<dbReference type="GO" id="GO:0004518">
    <property type="term" value="F:nuclease activity"/>
    <property type="evidence" value="ECO:0007669"/>
    <property type="project" value="UniProtKB-KW"/>
</dbReference>
<evidence type="ECO:0000259" key="13">
    <source>
        <dbReference type="PROSITE" id="PS50151"/>
    </source>
</evidence>
<dbReference type="Gene3D" id="4.10.860.10">
    <property type="entry name" value="UVR domain"/>
    <property type="match status" value="1"/>
</dbReference>
<dbReference type="PROSITE" id="PS51194">
    <property type="entry name" value="HELICASE_CTER"/>
    <property type="match status" value="1"/>
</dbReference>
<dbReference type="Gene3D" id="3.40.50.300">
    <property type="entry name" value="P-loop containing nucleotide triphosphate hydrolases"/>
    <property type="match status" value="3"/>
</dbReference>
<keyword evidence="6" id="KW-0228">DNA excision</keyword>
<comment type="subcellular location">
    <subcellularLocation>
        <location evidence="1">Cytoplasm</location>
    </subcellularLocation>
</comment>
<evidence type="ECO:0000256" key="9">
    <source>
        <dbReference type="ARBA" id="ARBA00023204"/>
    </source>
</evidence>
<comment type="subunit">
    <text evidence="11">Forms a heterotetramer with UvrA during the search for lesions. Interacts with UvrC in an incision complex.</text>
</comment>
<evidence type="ECO:0000256" key="2">
    <source>
        <dbReference type="ARBA" id="ARBA00008533"/>
    </source>
</evidence>
<dbReference type="PANTHER" id="PTHR24029">
    <property type="entry name" value="UVRABC SYSTEM PROTEIN B"/>
    <property type="match status" value="1"/>
</dbReference>
<feature type="domain" description="Helicase C-terminal" evidence="15">
    <location>
        <begin position="440"/>
        <end position="593"/>
    </location>
</feature>
<dbReference type="InterPro" id="IPR004807">
    <property type="entry name" value="UvrB"/>
</dbReference>
<dbReference type="InterPro" id="IPR024759">
    <property type="entry name" value="UvrB_YAD/RRR_dom"/>
</dbReference>
<dbReference type="GO" id="GO:0016887">
    <property type="term" value="F:ATP hydrolysis activity"/>
    <property type="evidence" value="ECO:0007669"/>
    <property type="project" value="InterPro"/>
</dbReference>
<dbReference type="Pfam" id="PF12344">
    <property type="entry name" value="UvrB"/>
    <property type="match status" value="1"/>
</dbReference>